<feature type="transmembrane region" description="Helical" evidence="1">
    <location>
        <begin position="89"/>
        <end position="110"/>
    </location>
</feature>
<dbReference type="STRING" id="71451.RV07_GL002020"/>
<evidence type="ECO:0000313" key="4">
    <source>
        <dbReference type="EMBL" id="EOT63656.1"/>
    </source>
</evidence>
<name>R2P050_9ENTE</name>
<keyword evidence="1" id="KW-1133">Transmembrane helix</keyword>
<feature type="transmembrane region" description="Helical" evidence="1">
    <location>
        <begin position="6"/>
        <end position="25"/>
    </location>
</feature>
<keyword evidence="1" id="KW-0812">Transmembrane</keyword>
<reference evidence="3 5" key="1">
    <citation type="submission" date="2013-02" db="EMBL/GenBank/DDBJ databases">
        <title>The Genome Sequence of Enterococcus malodoratus ATCC_43197.</title>
        <authorList>
            <consortium name="The Broad Institute Genome Sequencing Platform"/>
            <consortium name="The Broad Institute Genome Sequencing Center for Infectious Disease"/>
            <person name="Earl A.M."/>
            <person name="Gilmore M.S."/>
            <person name="Lebreton F."/>
            <person name="Walker B."/>
            <person name="Young S.K."/>
            <person name="Zeng Q."/>
            <person name="Gargeya S."/>
            <person name="Fitzgerald M."/>
            <person name="Haas B."/>
            <person name="Abouelleil A."/>
            <person name="Alvarado L."/>
            <person name="Arachchi H.M."/>
            <person name="Berlin A.M."/>
            <person name="Chapman S.B."/>
            <person name="Dewar J."/>
            <person name="Goldberg J."/>
            <person name="Griggs A."/>
            <person name="Gujja S."/>
            <person name="Hansen M."/>
            <person name="Howarth C."/>
            <person name="Imamovic A."/>
            <person name="Larimer J."/>
            <person name="McCowan C."/>
            <person name="Murphy C."/>
            <person name="Neiman D."/>
            <person name="Pearson M."/>
            <person name="Priest M."/>
            <person name="Roberts A."/>
            <person name="Saif S."/>
            <person name="Shea T."/>
            <person name="Sisk P."/>
            <person name="Sykes S."/>
            <person name="Wortman J."/>
            <person name="Nusbaum C."/>
            <person name="Birren B."/>
        </authorList>
    </citation>
    <scope>NUCLEOTIDE SEQUENCE [LARGE SCALE GENOMIC DNA]</scope>
    <source>
        <strain evidence="3 5">ATCC 43197</strain>
    </source>
</reference>
<dbReference type="EMBL" id="ASWA01000005">
    <property type="protein sequence ID" value="EOT63656.1"/>
    <property type="molecule type" value="Genomic_DNA"/>
</dbReference>
<dbReference type="CDD" id="cd16935">
    <property type="entry name" value="HATPase_AgrC-ComD-like"/>
    <property type="match status" value="1"/>
</dbReference>
<dbReference type="RefSeq" id="WP_010741135.1">
    <property type="nucleotide sequence ID" value="NZ_KB946250.1"/>
</dbReference>
<dbReference type="PATRIC" id="fig|1158601.3.peg.2278"/>
<dbReference type="Pfam" id="PF14501">
    <property type="entry name" value="HATPase_c_5"/>
    <property type="match status" value="1"/>
</dbReference>
<comment type="caution">
    <text evidence="3">The sequence shown here is derived from an EMBL/GenBank/DDBJ whole genome shotgun (WGS) entry which is preliminary data.</text>
</comment>
<feature type="transmembrane region" description="Helical" evidence="1">
    <location>
        <begin position="192"/>
        <end position="214"/>
    </location>
</feature>
<feature type="transmembrane region" description="Helical" evidence="1">
    <location>
        <begin position="122"/>
        <end position="147"/>
    </location>
</feature>
<keyword evidence="1" id="KW-0472">Membrane</keyword>
<dbReference type="InterPro" id="IPR032834">
    <property type="entry name" value="NatK-like_C"/>
</dbReference>
<reference evidence="4 6" key="2">
    <citation type="submission" date="2013-03" db="EMBL/GenBank/DDBJ databases">
        <title>The Genome Sequence of Enterococcus malodoratus ATCC_43197 (PacBio/Illumina hybrid assembly).</title>
        <authorList>
            <consortium name="The Broad Institute Genomics Platform"/>
            <consortium name="The Broad Institute Genome Sequencing Center for Infectious Disease"/>
            <person name="Earl A."/>
            <person name="Russ C."/>
            <person name="Gilmore M."/>
            <person name="Surin D."/>
            <person name="Walker B."/>
            <person name="Young S."/>
            <person name="Zeng Q."/>
            <person name="Gargeya S."/>
            <person name="Fitzgerald M."/>
            <person name="Haas B."/>
            <person name="Abouelleil A."/>
            <person name="Allen A.W."/>
            <person name="Alvarado L."/>
            <person name="Arachchi H.M."/>
            <person name="Berlin A.M."/>
            <person name="Chapman S.B."/>
            <person name="Gainer-Dewar J."/>
            <person name="Goldberg J."/>
            <person name="Griggs A."/>
            <person name="Gujja S."/>
            <person name="Hansen M."/>
            <person name="Howarth C."/>
            <person name="Imamovic A."/>
            <person name="Ireland A."/>
            <person name="Larimer J."/>
            <person name="McCowan C."/>
            <person name="Murphy C."/>
            <person name="Pearson M."/>
            <person name="Poon T.W."/>
            <person name="Priest M."/>
            <person name="Roberts A."/>
            <person name="Saif S."/>
            <person name="Shea T."/>
            <person name="Sisk P."/>
            <person name="Sykes S."/>
            <person name="Wortman J."/>
            <person name="Nusbaum C."/>
            <person name="Birren B."/>
        </authorList>
    </citation>
    <scope>NUCLEOTIDE SEQUENCE [LARGE SCALE GENOMIC DNA]</scope>
    <source>
        <strain evidence="4 6">ATCC 43197</strain>
    </source>
</reference>
<keyword evidence="6" id="KW-1185">Reference proteome</keyword>
<gene>
    <name evidence="4" type="ORF">I585_04486</name>
    <name evidence="3" type="ORF">UAI_02318</name>
</gene>
<organism evidence="3 5">
    <name type="scientific">Enterococcus malodoratus ATCC 43197</name>
    <dbReference type="NCBI Taxonomy" id="1158601"/>
    <lineage>
        <taxon>Bacteria</taxon>
        <taxon>Bacillati</taxon>
        <taxon>Bacillota</taxon>
        <taxon>Bacilli</taxon>
        <taxon>Lactobacillales</taxon>
        <taxon>Enterococcaceae</taxon>
        <taxon>Enterococcus</taxon>
    </lineage>
</organism>
<dbReference type="PANTHER" id="PTHR40448">
    <property type="entry name" value="TWO-COMPONENT SENSOR HISTIDINE KINASE"/>
    <property type="match status" value="1"/>
</dbReference>
<dbReference type="PANTHER" id="PTHR40448:SF1">
    <property type="entry name" value="TWO-COMPONENT SENSOR HISTIDINE KINASE"/>
    <property type="match status" value="1"/>
</dbReference>
<evidence type="ECO:0000313" key="6">
    <source>
        <dbReference type="Proteomes" id="UP000014148"/>
    </source>
</evidence>
<sequence>MNILFSGAIEFLFLFLTTCLQTFFYSRVLGLSQNWRGVRLALAVLFIAIFETALQLAAMNIALWLSLLFLGVVILYPVFFMSGNFRERLFFGIVNLVIIMISILLTNNILFPEGLVQSASEISWRTLLPCALLFIIYGVLALAIAHLKTEGRRYISRQHWTGLIVGFSGIFLGLSVIQYFNRMENSRMIRVYLTIFSIGLLVIWLLSYFIFYFICRYYSKIIETNTLLIQNEMIERYMLRKQAADERIKVLSHDLKHSLIQWRLLAEEKGKGDALQDISEYEEQLSSSLLINVENENANAIINQKKWEANQTKVTFQTDGVFHDDLLISKLDLCSLLGNLLDNALEAAMQAETATLRQVKLVIRRKGNLLILVIENGYAIAPILEKGYFVTHKKDKNSHSIGMRSIANVVEKYDGVLKYSYGDHWFKSTIMLRGYKTVLSNEN</sequence>
<dbReference type="Proteomes" id="UP000014148">
    <property type="component" value="Unassembled WGS sequence"/>
</dbReference>
<proteinExistence type="predicted"/>
<dbReference type="InterPro" id="IPR036890">
    <property type="entry name" value="HATPase_C_sf"/>
</dbReference>
<evidence type="ECO:0000313" key="5">
    <source>
        <dbReference type="Proteomes" id="UP000013783"/>
    </source>
</evidence>
<feature type="transmembrane region" description="Helical" evidence="1">
    <location>
        <begin position="159"/>
        <end position="180"/>
    </location>
</feature>
<evidence type="ECO:0000259" key="2">
    <source>
        <dbReference type="Pfam" id="PF14501"/>
    </source>
</evidence>
<feature type="transmembrane region" description="Helical" evidence="1">
    <location>
        <begin position="63"/>
        <end position="82"/>
    </location>
</feature>
<feature type="domain" description="Sensor histidine kinase NatK-like C-terminal" evidence="2">
    <location>
        <begin position="331"/>
        <end position="432"/>
    </location>
</feature>
<dbReference type="OrthoDB" id="9813149at2"/>
<dbReference type="GO" id="GO:0042802">
    <property type="term" value="F:identical protein binding"/>
    <property type="evidence" value="ECO:0007669"/>
    <property type="project" value="TreeGrafter"/>
</dbReference>
<dbReference type="Gene3D" id="3.30.565.10">
    <property type="entry name" value="Histidine kinase-like ATPase, C-terminal domain"/>
    <property type="match status" value="1"/>
</dbReference>
<dbReference type="AlphaFoldDB" id="R2P050"/>
<dbReference type="SUPFAM" id="SSF55874">
    <property type="entry name" value="ATPase domain of HSP90 chaperone/DNA topoisomerase II/histidine kinase"/>
    <property type="match status" value="1"/>
</dbReference>
<dbReference type="EMBL" id="AJAK01000017">
    <property type="protein sequence ID" value="EOH76643.1"/>
    <property type="molecule type" value="Genomic_DNA"/>
</dbReference>
<protein>
    <recommendedName>
        <fullName evidence="2">Sensor histidine kinase NatK-like C-terminal domain-containing protein</fullName>
    </recommendedName>
</protein>
<dbReference type="Proteomes" id="UP000013783">
    <property type="component" value="Unassembled WGS sequence"/>
</dbReference>
<dbReference type="eggNOG" id="COG3290">
    <property type="taxonomic scope" value="Bacteria"/>
</dbReference>
<evidence type="ECO:0000256" key="1">
    <source>
        <dbReference type="SAM" id="Phobius"/>
    </source>
</evidence>
<evidence type="ECO:0000313" key="3">
    <source>
        <dbReference type="EMBL" id="EOH76643.1"/>
    </source>
</evidence>
<feature type="transmembrane region" description="Helical" evidence="1">
    <location>
        <begin position="37"/>
        <end position="57"/>
    </location>
</feature>
<accession>R2P050</accession>